<accession>A0AAU9KBB6</accession>
<name>A0AAU9KBB6_9CILI</name>
<proteinExistence type="predicted"/>
<keyword evidence="4" id="KW-1185">Reference proteome</keyword>
<evidence type="ECO:0000313" key="3">
    <source>
        <dbReference type="EMBL" id="CAG9336338.1"/>
    </source>
</evidence>
<feature type="compositionally biased region" description="Low complexity" evidence="2">
    <location>
        <begin position="516"/>
        <end position="527"/>
    </location>
</feature>
<reference evidence="3" key="1">
    <citation type="submission" date="2021-09" db="EMBL/GenBank/DDBJ databases">
        <authorList>
            <consortium name="AG Swart"/>
            <person name="Singh M."/>
            <person name="Singh A."/>
            <person name="Seah K."/>
            <person name="Emmerich C."/>
        </authorList>
    </citation>
    <scope>NUCLEOTIDE SEQUENCE</scope>
    <source>
        <strain evidence="3">ATCC30299</strain>
    </source>
</reference>
<protein>
    <submittedName>
        <fullName evidence="3">Uncharacterized protein</fullName>
    </submittedName>
</protein>
<evidence type="ECO:0000256" key="1">
    <source>
        <dbReference type="SAM" id="Coils"/>
    </source>
</evidence>
<gene>
    <name evidence="3" type="ORF">BSTOLATCC_MIC66215</name>
</gene>
<feature type="compositionally biased region" description="Polar residues" evidence="2">
    <location>
        <begin position="534"/>
        <end position="547"/>
    </location>
</feature>
<dbReference type="Proteomes" id="UP001162131">
    <property type="component" value="Unassembled WGS sequence"/>
</dbReference>
<feature type="coiled-coil region" evidence="1">
    <location>
        <begin position="341"/>
        <end position="396"/>
    </location>
</feature>
<evidence type="ECO:0000256" key="2">
    <source>
        <dbReference type="SAM" id="MobiDB-lite"/>
    </source>
</evidence>
<feature type="coiled-coil region" evidence="1">
    <location>
        <begin position="181"/>
        <end position="295"/>
    </location>
</feature>
<sequence>MKGELYSLKNKLAIAEEIIRRFKHDDESEILSELKEVKNSLKITREDTKLKDKIIKEYEAELSELGDALRTYENSQEQLQHERDYWKSLANCQNFPNNEYSELREKLREIEKDRIRAQEDAEHYKLKFGSLSEEFSSLKNQLETNDNNLKCQQAALKGEFGDIEYQLLKKNEQVKSSNKRFILLQRKLETVLDEKKELEEKNKILESERKKITEKWTNLVNRTKGEEKSRVKNKELEDELSFTKIELKSTQDKLKEAFIRIEDQQQQLASEQRSAAIFKEQINRLKVQNKVLTDEREILAKMNQELSIKVNDLEIDCTKFVESQRKSIRSASELSFSIDDSIKLQKKNTELEAELKKAYNDIKRFQSIIKQKDEALLKLEIKVSDYENEKRKTERYRPSISTDSLSGLIKNLVRETDQPLISAKDSPLFSNDPLNEKYERLLDKYQRLEEQNIWLEKQLSSTQSKLKAAKNDLNEHNSHLSTLEESKDKLADENENRFRPCSEVIKKYSLKTPIFTSSPNNSNTSSPVRKINKSRSNTPEEAVTTRYSSPFSISRLSVSSNKTPWKY</sequence>
<feature type="coiled-coil region" evidence="1">
    <location>
        <begin position="431"/>
        <end position="493"/>
    </location>
</feature>
<evidence type="ECO:0000313" key="4">
    <source>
        <dbReference type="Proteomes" id="UP001162131"/>
    </source>
</evidence>
<dbReference type="AlphaFoldDB" id="A0AAU9KBB6"/>
<organism evidence="3 4">
    <name type="scientific">Blepharisma stoltei</name>
    <dbReference type="NCBI Taxonomy" id="1481888"/>
    <lineage>
        <taxon>Eukaryota</taxon>
        <taxon>Sar</taxon>
        <taxon>Alveolata</taxon>
        <taxon>Ciliophora</taxon>
        <taxon>Postciliodesmatophora</taxon>
        <taxon>Heterotrichea</taxon>
        <taxon>Heterotrichida</taxon>
        <taxon>Blepharismidae</taxon>
        <taxon>Blepharisma</taxon>
    </lineage>
</organism>
<dbReference type="EMBL" id="CAJZBQ010000064">
    <property type="protein sequence ID" value="CAG9336338.1"/>
    <property type="molecule type" value="Genomic_DNA"/>
</dbReference>
<feature type="coiled-coil region" evidence="1">
    <location>
        <begin position="55"/>
        <end position="127"/>
    </location>
</feature>
<feature type="region of interest" description="Disordered" evidence="2">
    <location>
        <begin position="513"/>
        <end position="547"/>
    </location>
</feature>
<keyword evidence="1" id="KW-0175">Coiled coil</keyword>
<comment type="caution">
    <text evidence="3">The sequence shown here is derived from an EMBL/GenBank/DDBJ whole genome shotgun (WGS) entry which is preliminary data.</text>
</comment>